<organism evidence="3 4">
    <name type="scientific">Rhizopus oryzae</name>
    <name type="common">Mucormycosis agent</name>
    <name type="synonym">Rhizopus arrhizus var. delemar</name>
    <dbReference type="NCBI Taxonomy" id="64495"/>
    <lineage>
        <taxon>Eukaryota</taxon>
        <taxon>Fungi</taxon>
        <taxon>Fungi incertae sedis</taxon>
        <taxon>Mucoromycota</taxon>
        <taxon>Mucoromycotina</taxon>
        <taxon>Mucoromycetes</taxon>
        <taxon>Mucorales</taxon>
        <taxon>Mucorineae</taxon>
        <taxon>Rhizopodaceae</taxon>
        <taxon>Rhizopus</taxon>
    </lineage>
</organism>
<protein>
    <recommendedName>
        <fullName evidence="2">CCHC-type domain-containing protein</fullName>
    </recommendedName>
</protein>
<dbReference type="InterPro" id="IPR001878">
    <property type="entry name" value="Znf_CCHC"/>
</dbReference>
<sequence length="556" mass="63438">MMFTVPKFSSKDDPDLWLYRYTKASKMNKWNEETMLQYVDNCFNQSLQFWFMDQDFQNWNQFKTAFLEKFSKKVNIDKIISGILNIKMTPQESVNEYIDRYEKLRLKYNNQIRKNQIIVDKRNNGIIEEEKESKNKGNTTTTIASSDVEFVITPAGFLRYFIKGLYSKSMARFIKTEKPATLEEAYQSLRESYGSEGESSGSSSEEEGESESEDEFDEKNFKNKKSKSDSSSKKSSNSKESSKQDDMAELINGFKTMSLLIGELVSNASNNEVKEKRTKCWNCMDKDHYTRECTAPCKICQSTGHLHFQCPQNKRNKTEKSKITQGEAMIIEEVYLSEKRKKTETETPSLPYPKRNARILRLGKETPSIPVKKIAKEPATAINFKQNTDVQMAEARPSEKIHTPVKTVNTVMKSPRHPLVPNENVKETYPDDNKDKINVIVDRIINETVHQVSLNDLASLSPVARLKLKSLMTKPQANRVNRMLADVNNEKKIGTVLLSEESNLPKGKSAPRTFAEINGEKCEVILDGGCTSFIISLNMAKKLGIREAEPSDTASP</sequence>
<evidence type="ECO:0000259" key="2">
    <source>
        <dbReference type="SMART" id="SM00343"/>
    </source>
</evidence>
<dbReference type="PANTHER" id="PTHR33223">
    <property type="entry name" value="CCHC-TYPE DOMAIN-CONTAINING PROTEIN"/>
    <property type="match status" value="1"/>
</dbReference>
<dbReference type="InterPro" id="IPR036875">
    <property type="entry name" value="Znf_CCHC_sf"/>
</dbReference>
<dbReference type="PANTHER" id="PTHR33223:SF6">
    <property type="entry name" value="CCHC-TYPE DOMAIN-CONTAINING PROTEIN"/>
    <property type="match status" value="1"/>
</dbReference>
<accession>A0A9P7BKY3</accession>
<feature type="region of interest" description="Disordered" evidence="1">
    <location>
        <begin position="189"/>
        <end position="246"/>
    </location>
</feature>
<evidence type="ECO:0000256" key="1">
    <source>
        <dbReference type="SAM" id="MobiDB-lite"/>
    </source>
</evidence>
<dbReference type="SMART" id="SM00343">
    <property type="entry name" value="ZnF_C2HC"/>
    <property type="match status" value="2"/>
</dbReference>
<evidence type="ECO:0000313" key="3">
    <source>
        <dbReference type="EMBL" id="KAG1300824.1"/>
    </source>
</evidence>
<name>A0A9P7BKY3_RHIOR</name>
<feature type="domain" description="CCHC-type" evidence="2">
    <location>
        <begin position="296"/>
        <end position="312"/>
    </location>
</feature>
<feature type="compositionally biased region" description="Low complexity" evidence="1">
    <location>
        <begin position="191"/>
        <end position="203"/>
    </location>
</feature>
<dbReference type="AlphaFoldDB" id="A0A9P7BKY3"/>
<proteinExistence type="predicted"/>
<gene>
    <name evidence="3" type="ORF">G6F64_012349</name>
</gene>
<dbReference type="InterPro" id="IPR005162">
    <property type="entry name" value="Retrotrans_gag_dom"/>
</dbReference>
<dbReference type="Pfam" id="PF03732">
    <property type="entry name" value="Retrotrans_gag"/>
    <property type="match status" value="1"/>
</dbReference>
<keyword evidence="4" id="KW-1185">Reference proteome</keyword>
<evidence type="ECO:0000313" key="4">
    <source>
        <dbReference type="Proteomes" id="UP000716291"/>
    </source>
</evidence>
<dbReference type="GO" id="GO:0003676">
    <property type="term" value="F:nucleic acid binding"/>
    <property type="evidence" value="ECO:0007669"/>
    <property type="project" value="InterPro"/>
</dbReference>
<feature type="compositionally biased region" description="Acidic residues" evidence="1">
    <location>
        <begin position="204"/>
        <end position="217"/>
    </location>
</feature>
<dbReference type="Proteomes" id="UP000716291">
    <property type="component" value="Unassembled WGS sequence"/>
</dbReference>
<dbReference type="EMBL" id="JAANQT010003697">
    <property type="protein sequence ID" value="KAG1300824.1"/>
    <property type="molecule type" value="Genomic_DNA"/>
</dbReference>
<dbReference type="SUPFAM" id="SSF57756">
    <property type="entry name" value="Retrovirus zinc finger-like domains"/>
    <property type="match status" value="1"/>
</dbReference>
<comment type="caution">
    <text evidence="3">The sequence shown here is derived from an EMBL/GenBank/DDBJ whole genome shotgun (WGS) entry which is preliminary data.</text>
</comment>
<reference evidence="3" key="1">
    <citation type="journal article" date="2020" name="Microb. Genom.">
        <title>Genetic diversity of clinical and environmental Mucorales isolates obtained from an investigation of mucormycosis cases among solid organ transplant recipients.</title>
        <authorList>
            <person name="Nguyen M.H."/>
            <person name="Kaul D."/>
            <person name="Muto C."/>
            <person name="Cheng S.J."/>
            <person name="Richter R.A."/>
            <person name="Bruno V.M."/>
            <person name="Liu G."/>
            <person name="Beyhan S."/>
            <person name="Sundermann A.J."/>
            <person name="Mounaud S."/>
            <person name="Pasculle A.W."/>
            <person name="Nierman W.C."/>
            <person name="Driscoll E."/>
            <person name="Cumbie R."/>
            <person name="Clancy C.J."/>
            <person name="Dupont C.L."/>
        </authorList>
    </citation>
    <scope>NUCLEOTIDE SEQUENCE</scope>
    <source>
        <strain evidence="3">GL11</strain>
    </source>
</reference>
<feature type="domain" description="CCHC-type" evidence="2">
    <location>
        <begin position="279"/>
        <end position="295"/>
    </location>
</feature>
<dbReference type="Gene3D" id="4.10.60.10">
    <property type="entry name" value="Zinc finger, CCHC-type"/>
    <property type="match status" value="1"/>
</dbReference>
<feature type="compositionally biased region" description="Basic and acidic residues" evidence="1">
    <location>
        <begin position="218"/>
        <end position="232"/>
    </location>
</feature>
<dbReference type="GO" id="GO:0008270">
    <property type="term" value="F:zinc ion binding"/>
    <property type="evidence" value="ECO:0007669"/>
    <property type="project" value="InterPro"/>
</dbReference>